<comment type="caution">
    <text evidence="2">The sequence shown here is derived from an EMBL/GenBank/DDBJ whole genome shotgun (WGS) entry which is preliminary data.</text>
</comment>
<keyword evidence="3" id="KW-1185">Reference proteome</keyword>
<evidence type="ECO:0000256" key="1">
    <source>
        <dbReference type="SAM" id="Phobius"/>
    </source>
</evidence>
<dbReference type="EMBL" id="ABID01000001">
    <property type="protein sequence ID" value="EDQ05442.1"/>
    <property type="molecule type" value="Genomic_DNA"/>
</dbReference>
<feature type="transmembrane region" description="Helical" evidence="1">
    <location>
        <begin position="27"/>
        <end position="47"/>
    </location>
</feature>
<organism evidence="2 3">
    <name type="scientific">Sulfitobacter indolifex HEL-45</name>
    <dbReference type="NCBI Taxonomy" id="391624"/>
    <lineage>
        <taxon>Bacteria</taxon>
        <taxon>Pseudomonadati</taxon>
        <taxon>Pseudomonadota</taxon>
        <taxon>Alphaproteobacteria</taxon>
        <taxon>Rhodobacterales</taxon>
        <taxon>Roseobacteraceae</taxon>
        <taxon>Sulfitobacter</taxon>
    </lineage>
</organism>
<evidence type="ECO:0000313" key="2">
    <source>
        <dbReference type="EMBL" id="EDQ05442.1"/>
    </source>
</evidence>
<gene>
    <name evidence="2" type="ORF">OIHEL45_01490</name>
</gene>
<sequence length="85" mass="8794">MAFMPDKPPHDPQDGDQNVKGLIYTKLAQLIAAIGMLGGIIVVFAGFVDDNLIIIASGISCFVSSVIIGVLTDISMSIAKSTSAA</sequence>
<proteinExistence type="predicted"/>
<keyword evidence="1" id="KW-0472">Membrane</keyword>
<accession>A0ABM9X7I0</accession>
<dbReference type="Proteomes" id="UP000003257">
    <property type="component" value="Unassembled WGS sequence"/>
</dbReference>
<keyword evidence="1" id="KW-0812">Transmembrane</keyword>
<feature type="transmembrane region" description="Helical" evidence="1">
    <location>
        <begin position="53"/>
        <end position="71"/>
    </location>
</feature>
<reference evidence="2 3" key="1">
    <citation type="submission" date="2007-11" db="EMBL/GenBank/DDBJ databases">
        <authorList>
            <person name="Wagner-Dobler I."/>
            <person name="Ferriera S."/>
            <person name="Johnson J."/>
            <person name="Kravitz S."/>
            <person name="Beeson K."/>
            <person name="Sutton G."/>
            <person name="Rogers Y.-H."/>
            <person name="Friedman R."/>
            <person name="Frazier M."/>
            <person name="Venter J.C."/>
        </authorList>
    </citation>
    <scope>NUCLEOTIDE SEQUENCE [LARGE SCALE GENOMIC DNA]</scope>
    <source>
        <strain evidence="2 3">HEL-45</strain>
    </source>
</reference>
<name>A0ABM9X7I0_9RHOB</name>
<protein>
    <submittedName>
        <fullName evidence="2">Uncharacterized protein</fullName>
    </submittedName>
</protein>
<dbReference type="RefSeq" id="WP_007117512.1">
    <property type="nucleotide sequence ID" value="NZ_ABID01000001.1"/>
</dbReference>
<evidence type="ECO:0000313" key="3">
    <source>
        <dbReference type="Proteomes" id="UP000003257"/>
    </source>
</evidence>
<keyword evidence="1" id="KW-1133">Transmembrane helix</keyword>